<name>A0A1H6XYV4_9FIRM</name>
<dbReference type="SUPFAM" id="SSF53448">
    <property type="entry name" value="Nucleotide-diphospho-sugar transferases"/>
    <property type="match status" value="1"/>
</dbReference>
<dbReference type="GO" id="GO:0016020">
    <property type="term" value="C:membrane"/>
    <property type="evidence" value="ECO:0007669"/>
    <property type="project" value="GOC"/>
</dbReference>
<evidence type="ECO:0000259" key="2">
    <source>
        <dbReference type="Pfam" id="PF04230"/>
    </source>
</evidence>
<evidence type="ECO:0000313" key="3">
    <source>
        <dbReference type="EMBL" id="SEJ31937.1"/>
    </source>
</evidence>
<gene>
    <name evidence="3" type="ORF">SAMN04487834_11062</name>
</gene>
<dbReference type="InterPro" id="IPR007345">
    <property type="entry name" value="Polysacch_pyruvyl_Trfase"/>
</dbReference>
<dbReference type="PANTHER" id="PTHR32385:SF15">
    <property type="entry name" value="INOSITOL PHOSPHOCERAMIDE MANNOSYLTRANSFERASE 1"/>
    <property type="match status" value="1"/>
</dbReference>
<dbReference type="RefSeq" id="WP_083381688.1">
    <property type="nucleotide sequence ID" value="NZ_FNYK01000106.1"/>
</dbReference>
<dbReference type="Pfam" id="PF04230">
    <property type="entry name" value="PS_pyruv_trans"/>
    <property type="match status" value="1"/>
</dbReference>
<feature type="domain" description="Polysaccharide pyruvyl transferase" evidence="2">
    <location>
        <begin position="308"/>
        <end position="558"/>
    </location>
</feature>
<dbReference type="InterPro" id="IPR029044">
    <property type="entry name" value="Nucleotide-diphossugar_trans"/>
</dbReference>
<dbReference type="Proteomes" id="UP000183028">
    <property type="component" value="Unassembled WGS sequence"/>
</dbReference>
<evidence type="ECO:0000256" key="1">
    <source>
        <dbReference type="ARBA" id="ARBA00022679"/>
    </source>
</evidence>
<dbReference type="GO" id="GO:0051999">
    <property type="term" value="P:mannosyl-inositol phosphorylceramide biosynthetic process"/>
    <property type="evidence" value="ECO:0007669"/>
    <property type="project" value="TreeGrafter"/>
</dbReference>
<dbReference type="InterPro" id="IPR051706">
    <property type="entry name" value="Glycosyltransferase_domain"/>
</dbReference>
<keyword evidence="1 3" id="KW-0808">Transferase</keyword>
<dbReference type="Pfam" id="PF04488">
    <property type="entry name" value="Gly_transf_sug"/>
    <property type="match status" value="1"/>
</dbReference>
<dbReference type="OrthoDB" id="9802987at2"/>
<dbReference type="GO" id="GO:0000030">
    <property type="term" value="F:mannosyltransferase activity"/>
    <property type="evidence" value="ECO:0007669"/>
    <property type="project" value="TreeGrafter"/>
</dbReference>
<dbReference type="EMBL" id="FNYK01000106">
    <property type="protein sequence ID" value="SEJ31937.1"/>
    <property type="molecule type" value="Genomic_DNA"/>
</dbReference>
<dbReference type="AlphaFoldDB" id="A0A1H6XYV4"/>
<organism evidence="3 4">
    <name type="scientific">Sharpea azabuensis</name>
    <dbReference type="NCBI Taxonomy" id="322505"/>
    <lineage>
        <taxon>Bacteria</taxon>
        <taxon>Bacillati</taxon>
        <taxon>Bacillota</taxon>
        <taxon>Erysipelotrichia</taxon>
        <taxon>Erysipelotrichales</taxon>
        <taxon>Coprobacillaceae</taxon>
        <taxon>Sharpea</taxon>
    </lineage>
</organism>
<dbReference type="Gene3D" id="3.90.550.20">
    <property type="match status" value="1"/>
</dbReference>
<accession>A0A1H6XYV4</accession>
<dbReference type="PANTHER" id="PTHR32385">
    <property type="entry name" value="MANNOSYL PHOSPHORYLINOSITOL CERAMIDE SYNTHASE"/>
    <property type="match status" value="1"/>
</dbReference>
<protein>
    <submittedName>
        <fullName evidence="3">Glycosyltransferase sugar-binding region containing DXD motif-containing protein</fullName>
    </submittedName>
</protein>
<keyword evidence="4" id="KW-1185">Reference proteome</keyword>
<reference evidence="4" key="1">
    <citation type="submission" date="2016-10" db="EMBL/GenBank/DDBJ databases">
        <authorList>
            <person name="Varghese N."/>
        </authorList>
    </citation>
    <scope>NUCLEOTIDE SEQUENCE [LARGE SCALE GENOMIC DNA]</scope>
    <source>
        <strain evidence="4">DSM 20406</strain>
    </source>
</reference>
<sequence length="610" mass="70660">MSRIPKIIHYCWVGGKPKPPSVLYCIESWKKYCPDYEIIEWNENNYDFSKNNYMKSAYEEKKWGFVPDYARLDIVYEHGGIYLDTDVEVIKNLDPLLENKAFMGFENTGEGTFYVNCGHGFGAIPHHPIIKAARDLYEGLSFYNDDGSLNIIASPHYTTESLLTFGLAQENKDQDLPDMKVYASDVLCPKNFTTGKIKKTRRTVSIHHFTASWVDESIKKELKHQQKIKGIFGDKIGSKVLVLESVFQKYPGYKLPLEVIKRIYKYLKALLIKLKDKCVYYFYLVTGMFVSNGNGHFVFLDPSIDSGNCGDGIIIEACKNQLTNLIDVSSAKRLPTQRRITRQERKELAKASYKILCGTNILSGHLREYQLWKTTPDMHCYKNMILMGIGFSSKSTDSDFYTRCLLHQILDKKYIHSVRDSFSEKMLKSMGIKNVVNTSCPTMWNLTKEFCNQIPRDKGKNVIMTITDYNRSYEQDQMLFDILLANYKKVYFWVQGQDDRSYLKELKRDSQVIIIDSGVSNYKKILEDKDLDYVGTRLHAGILALNYRHRSIIISIDNRAECIAKDTNLPIIKRNDIQKLLENKINSSFETMIHLPEENIKLWKAQFKNK</sequence>
<dbReference type="InterPro" id="IPR007577">
    <property type="entry name" value="GlycoTrfase_DXD_sugar-bd_CS"/>
</dbReference>
<proteinExistence type="predicted"/>
<evidence type="ECO:0000313" key="4">
    <source>
        <dbReference type="Proteomes" id="UP000183028"/>
    </source>
</evidence>